<evidence type="ECO:0000313" key="1">
    <source>
        <dbReference type="EMBL" id="MBT1687079.1"/>
    </source>
</evidence>
<dbReference type="RefSeq" id="WP_254090314.1">
    <property type="nucleotide sequence ID" value="NZ_JAHESC010000013.1"/>
</dbReference>
<dbReference type="EMBL" id="JAHESC010000013">
    <property type="protein sequence ID" value="MBT1687079.1"/>
    <property type="molecule type" value="Genomic_DNA"/>
</dbReference>
<name>A0AAP2GD79_9BACT</name>
<dbReference type="SUPFAM" id="SSF63380">
    <property type="entry name" value="Riboflavin synthase domain-like"/>
    <property type="match status" value="1"/>
</dbReference>
<keyword evidence="2" id="KW-1185">Reference proteome</keyword>
<dbReference type="InterPro" id="IPR017938">
    <property type="entry name" value="Riboflavin_synthase-like_b-brl"/>
</dbReference>
<evidence type="ECO:0000313" key="2">
    <source>
        <dbReference type="Proteomes" id="UP001319180"/>
    </source>
</evidence>
<comment type="caution">
    <text evidence="1">The sequence shown here is derived from an EMBL/GenBank/DDBJ whole genome shotgun (WGS) entry which is preliminary data.</text>
</comment>
<dbReference type="Proteomes" id="UP001319180">
    <property type="component" value="Unassembled WGS sequence"/>
</dbReference>
<organism evidence="1 2">
    <name type="scientific">Dawidia soli</name>
    <dbReference type="NCBI Taxonomy" id="2782352"/>
    <lineage>
        <taxon>Bacteria</taxon>
        <taxon>Pseudomonadati</taxon>
        <taxon>Bacteroidota</taxon>
        <taxon>Cytophagia</taxon>
        <taxon>Cytophagales</taxon>
        <taxon>Chryseotaleaceae</taxon>
        <taxon>Dawidia</taxon>
    </lineage>
</organism>
<gene>
    <name evidence="1" type="ORF">KK078_10945</name>
</gene>
<dbReference type="AlphaFoldDB" id="A0AAP2GD79"/>
<reference evidence="1 2" key="1">
    <citation type="submission" date="2021-05" db="EMBL/GenBank/DDBJ databases">
        <title>A Polyphasic approach of four new species of the genus Ohtaekwangia: Ohtaekwangia histidinii sp. nov., Ohtaekwangia cretensis sp. nov., Ohtaekwangia indiensis sp. nov., Ohtaekwangia reichenbachii sp. nov. from diverse environment.</title>
        <authorList>
            <person name="Octaviana S."/>
        </authorList>
    </citation>
    <scope>NUCLEOTIDE SEQUENCE [LARGE SCALE GENOMIC DNA]</scope>
    <source>
        <strain evidence="1 2">PWU37</strain>
    </source>
</reference>
<protein>
    <submittedName>
        <fullName evidence="1">Siderophore-interacting protein</fullName>
    </submittedName>
</protein>
<proteinExistence type="predicted"/>
<accession>A0AAP2GD79</accession>
<sequence length="232" mass="25616">MANVIKKAVFNLIEKAIIDEGKVLEIRRWEPATMVEMVLYLPGVDMTGWKYIPRLKCKVGEFEYRDYSPATWDVGKKQCTMLVETGHKGFGSAWAQQLRVGDTIQFSPASTVSLPSSDGNVLGLGDGSALGHFMALKQMISPERCPLDVYVYLSEAYTLPASLLAEHGGFNFMMKPHADAGELLLNSIRGRNLSAYSSVYIAGHIPMVQKVRKALKATSGFRGKVFANGFWS</sequence>